<reference evidence="10 11" key="1">
    <citation type="journal article" date="2016" name="Nat. Commun.">
        <title>Thousands of microbial genomes shed light on interconnected biogeochemical processes in an aquifer system.</title>
        <authorList>
            <person name="Anantharaman K."/>
            <person name="Brown C.T."/>
            <person name="Hug L.A."/>
            <person name="Sharon I."/>
            <person name="Castelle C.J."/>
            <person name="Probst A.J."/>
            <person name="Thomas B.C."/>
            <person name="Singh A."/>
            <person name="Wilkins M.J."/>
            <person name="Karaoz U."/>
            <person name="Brodie E.L."/>
            <person name="Williams K.H."/>
            <person name="Hubbard S.S."/>
            <person name="Banfield J.F."/>
        </authorList>
    </citation>
    <scope>NUCLEOTIDE SEQUENCE [LARGE SCALE GENOMIC DNA]</scope>
    <source>
        <strain evidence="11">RIFCSPLOWO2_12_FULL_64_10</strain>
    </source>
</reference>
<dbReference type="Pfam" id="PF00486">
    <property type="entry name" value="Trans_reg_C"/>
    <property type="match status" value="1"/>
</dbReference>
<name>A0A1F6D665_HANXR</name>
<accession>A0A1F6D665</accession>
<dbReference type="InterPro" id="IPR036388">
    <property type="entry name" value="WH-like_DNA-bd_sf"/>
</dbReference>
<dbReference type="PANTHER" id="PTHR48111">
    <property type="entry name" value="REGULATOR OF RPOS"/>
    <property type="match status" value="1"/>
</dbReference>
<feature type="domain" description="OmpR/PhoB-type" evidence="9">
    <location>
        <begin position="124"/>
        <end position="221"/>
    </location>
</feature>
<evidence type="ECO:0000313" key="11">
    <source>
        <dbReference type="Proteomes" id="UP000178606"/>
    </source>
</evidence>
<dbReference type="GO" id="GO:0006355">
    <property type="term" value="P:regulation of DNA-templated transcription"/>
    <property type="evidence" value="ECO:0007669"/>
    <property type="project" value="InterPro"/>
</dbReference>
<dbReference type="InterPro" id="IPR039420">
    <property type="entry name" value="WalR-like"/>
</dbReference>
<evidence type="ECO:0000256" key="6">
    <source>
        <dbReference type="PROSITE-ProRule" id="PRU00169"/>
    </source>
</evidence>
<dbReference type="GO" id="GO:0005829">
    <property type="term" value="C:cytosol"/>
    <property type="evidence" value="ECO:0007669"/>
    <property type="project" value="TreeGrafter"/>
</dbReference>
<dbReference type="InterPro" id="IPR016032">
    <property type="entry name" value="Sig_transdc_resp-reg_C-effctor"/>
</dbReference>
<evidence type="ECO:0000256" key="2">
    <source>
        <dbReference type="ARBA" id="ARBA00023012"/>
    </source>
</evidence>
<dbReference type="Gene3D" id="3.40.50.2300">
    <property type="match status" value="1"/>
</dbReference>
<proteinExistence type="predicted"/>
<evidence type="ECO:0000259" key="9">
    <source>
        <dbReference type="PROSITE" id="PS51755"/>
    </source>
</evidence>
<dbReference type="Pfam" id="PF21695">
    <property type="entry name" value="GlnR_1st"/>
    <property type="match status" value="1"/>
</dbReference>
<dbReference type="CDD" id="cd00383">
    <property type="entry name" value="trans_reg_C"/>
    <property type="match status" value="1"/>
</dbReference>
<dbReference type="InterPro" id="IPR001789">
    <property type="entry name" value="Sig_transdc_resp-reg_receiver"/>
</dbReference>
<feature type="DNA-binding region" description="OmpR/PhoB-type" evidence="7">
    <location>
        <begin position="124"/>
        <end position="221"/>
    </location>
</feature>
<dbReference type="InterPro" id="IPR011006">
    <property type="entry name" value="CheY-like_superfamily"/>
</dbReference>
<organism evidence="10 11">
    <name type="scientific">Handelsmanbacteria sp. (strain RIFCSPLOWO2_12_FULL_64_10)</name>
    <dbReference type="NCBI Taxonomy" id="1817868"/>
    <lineage>
        <taxon>Bacteria</taxon>
        <taxon>Candidatus Handelsmaniibacteriota</taxon>
    </lineage>
</organism>
<dbReference type="PANTHER" id="PTHR48111:SF1">
    <property type="entry name" value="TWO-COMPONENT RESPONSE REGULATOR ORR33"/>
    <property type="match status" value="1"/>
</dbReference>
<dbReference type="GO" id="GO:0000976">
    <property type="term" value="F:transcription cis-regulatory region binding"/>
    <property type="evidence" value="ECO:0007669"/>
    <property type="project" value="TreeGrafter"/>
</dbReference>
<dbReference type="Gene3D" id="1.10.10.10">
    <property type="entry name" value="Winged helix-like DNA-binding domain superfamily/Winged helix DNA-binding domain"/>
    <property type="match status" value="1"/>
</dbReference>
<dbReference type="PROSITE" id="PS50110">
    <property type="entry name" value="RESPONSE_REGULATORY"/>
    <property type="match status" value="1"/>
</dbReference>
<dbReference type="GO" id="GO:0032993">
    <property type="term" value="C:protein-DNA complex"/>
    <property type="evidence" value="ECO:0007669"/>
    <property type="project" value="TreeGrafter"/>
</dbReference>
<dbReference type="EMBL" id="MFKF01000023">
    <property type="protein sequence ID" value="OGG56865.1"/>
    <property type="molecule type" value="Genomic_DNA"/>
</dbReference>
<comment type="caution">
    <text evidence="10">The sequence shown here is derived from an EMBL/GenBank/DDBJ whole genome shotgun (WGS) entry which is preliminary data.</text>
</comment>
<keyword evidence="5" id="KW-0804">Transcription</keyword>
<evidence type="ECO:0008006" key="12">
    <source>
        <dbReference type="Google" id="ProtNLM"/>
    </source>
</evidence>
<feature type="domain" description="Response regulatory" evidence="8">
    <location>
        <begin position="1"/>
        <end position="115"/>
    </location>
</feature>
<dbReference type="SUPFAM" id="SSF52172">
    <property type="entry name" value="CheY-like"/>
    <property type="match status" value="1"/>
</dbReference>
<dbReference type="FunFam" id="1.10.10.10:FF:000018">
    <property type="entry name" value="DNA-binding response regulator ResD"/>
    <property type="match status" value="1"/>
</dbReference>
<dbReference type="SUPFAM" id="SSF46894">
    <property type="entry name" value="C-terminal effector domain of the bipartite response regulators"/>
    <property type="match status" value="1"/>
</dbReference>
<protein>
    <recommendedName>
        <fullName evidence="12">OmpR/PhoB-type domain-containing protein</fullName>
    </recommendedName>
</protein>
<feature type="modified residue" description="4-aspartylphosphate" evidence="6">
    <location>
        <position position="50"/>
    </location>
</feature>
<keyword evidence="3" id="KW-0805">Transcription regulation</keyword>
<dbReference type="InterPro" id="IPR001867">
    <property type="entry name" value="OmpR/PhoB-type_DNA-bd"/>
</dbReference>
<evidence type="ECO:0000256" key="7">
    <source>
        <dbReference type="PROSITE-ProRule" id="PRU01091"/>
    </source>
</evidence>
<gene>
    <name evidence="10" type="ORF">A3F84_10760</name>
</gene>
<dbReference type="PROSITE" id="PS51755">
    <property type="entry name" value="OMPR_PHOB"/>
    <property type="match status" value="1"/>
</dbReference>
<keyword evidence="2" id="KW-0902">Two-component regulatory system</keyword>
<dbReference type="InterPro" id="IPR049170">
    <property type="entry name" value="GlnR_N"/>
</dbReference>
<evidence type="ECO:0000256" key="1">
    <source>
        <dbReference type="ARBA" id="ARBA00022553"/>
    </source>
</evidence>
<dbReference type="SMART" id="SM00862">
    <property type="entry name" value="Trans_reg_C"/>
    <property type="match status" value="1"/>
</dbReference>
<evidence type="ECO:0000256" key="4">
    <source>
        <dbReference type="ARBA" id="ARBA00023125"/>
    </source>
</evidence>
<dbReference type="AlphaFoldDB" id="A0A1F6D665"/>
<evidence type="ECO:0000256" key="3">
    <source>
        <dbReference type="ARBA" id="ARBA00023015"/>
    </source>
</evidence>
<evidence type="ECO:0000313" key="10">
    <source>
        <dbReference type="EMBL" id="OGG56865.1"/>
    </source>
</evidence>
<keyword evidence="1 6" id="KW-0597">Phosphoprotein</keyword>
<sequence>MSTILVIANDVYGPKLRSDLIYVGHVAYFVEKTRLSEVEISCSPDLVLLDVEVSEEDLGALCRALRDREVARRAPILAIVDEERVRGLDFSSGIDDFIVKPYSLCAVEARMRLMLWRDDRLVQTGIVKVGDILINLTRYEVRVRGVPIELTLKEYELLKHLVINRGRVFTRGDLLNQIWGYDYYGGMRTVDVHIRRVRSKLEVAGESYIRTIRGVGYTFEPPSREAEKGIL</sequence>
<dbReference type="Proteomes" id="UP000178606">
    <property type="component" value="Unassembled WGS sequence"/>
</dbReference>
<dbReference type="GO" id="GO:0000156">
    <property type="term" value="F:phosphorelay response regulator activity"/>
    <property type="evidence" value="ECO:0007669"/>
    <property type="project" value="TreeGrafter"/>
</dbReference>
<evidence type="ECO:0000259" key="8">
    <source>
        <dbReference type="PROSITE" id="PS50110"/>
    </source>
</evidence>
<evidence type="ECO:0000256" key="5">
    <source>
        <dbReference type="ARBA" id="ARBA00023163"/>
    </source>
</evidence>
<keyword evidence="4 7" id="KW-0238">DNA-binding</keyword>